<dbReference type="OrthoDB" id="8631677at2"/>
<dbReference type="Gene3D" id="2.60.40.10">
    <property type="entry name" value="Immunoglobulins"/>
    <property type="match status" value="3"/>
</dbReference>
<dbReference type="Pfam" id="PF10633">
    <property type="entry name" value="NPCBM_assoc"/>
    <property type="match status" value="1"/>
</dbReference>
<feature type="transmembrane region" description="Helical" evidence="1">
    <location>
        <begin position="358"/>
        <end position="378"/>
    </location>
</feature>
<name>A0A559IW75_9BACL</name>
<dbReference type="EMBL" id="VNJK01000001">
    <property type="protein sequence ID" value="TVX91874.1"/>
    <property type="molecule type" value="Genomic_DNA"/>
</dbReference>
<dbReference type="AlphaFoldDB" id="A0A559IW75"/>
<gene>
    <name evidence="3" type="ORF">FPZ44_01625</name>
</gene>
<dbReference type="RefSeq" id="WP_144986795.1">
    <property type="nucleotide sequence ID" value="NZ_VNJK01000001.1"/>
</dbReference>
<feature type="domain" description="Alpha-galactosidase NEW3" evidence="2">
    <location>
        <begin position="264"/>
        <end position="339"/>
    </location>
</feature>
<keyword evidence="1" id="KW-0472">Membrane</keyword>
<dbReference type="PANTHER" id="PTHR39198">
    <property type="entry name" value="HYPOTHETICAL MEMBRANE PROTEIN, CONSERVED"/>
    <property type="match status" value="1"/>
</dbReference>
<evidence type="ECO:0000259" key="2">
    <source>
        <dbReference type="Pfam" id="PF10633"/>
    </source>
</evidence>
<keyword evidence="4" id="KW-1185">Reference proteome</keyword>
<evidence type="ECO:0000313" key="4">
    <source>
        <dbReference type="Proteomes" id="UP000318102"/>
    </source>
</evidence>
<comment type="caution">
    <text evidence="3">The sequence shown here is derived from an EMBL/GenBank/DDBJ whole genome shotgun (WGS) entry which is preliminary data.</text>
</comment>
<sequence>MQKKWMIAFSLMLTLMMGTLVGGGYSAYAASGVVLYTPYTNISVTPGESISYSVDVLNNTSDVQNVALSLEGVPKEWKAELTSGGWAIKQIGVKPDSEQNLNLQIDVPLAVEKGTYNFTLKANGHSSLPLSINVTEQGTYKTELTTEQPNLQGDASSAFDYTLTLKNRTANDQQYALSGAAPRGWTVSFLSGGQSVTSVEVAANSTADINVSVKPPAEVKEGSYKIPVKAATNSTSAEAELEAVITGTYGLKLTTPSGLLSTDITAGKEKKLELQVTNTGTAVLKDIELSPTTPVDWEVTFDEDKIASLEPGQSANVTATVKADDKSISGDYQLDLHAKTPESNSSVQFRMTVKTSMLWGWIGVLIIAGVIGGMFYIFRKYGRR</sequence>
<evidence type="ECO:0000256" key="1">
    <source>
        <dbReference type="SAM" id="Phobius"/>
    </source>
</evidence>
<keyword evidence="1" id="KW-0812">Transmembrane</keyword>
<organism evidence="3 4">
    <name type="scientific">Paenibacillus agilis</name>
    <dbReference type="NCBI Taxonomy" id="3020863"/>
    <lineage>
        <taxon>Bacteria</taxon>
        <taxon>Bacillati</taxon>
        <taxon>Bacillota</taxon>
        <taxon>Bacilli</taxon>
        <taxon>Bacillales</taxon>
        <taxon>Paenibacillaceae</taxon>
        <taxon>Paenibacillus</taxon>
    </lineage>
</organism>
<dbReference type="InterPro" id="IPR013783">
    <property type="entry name" value="Ig-like_fold"/>
</dbReference>
<keyword evidence="1" id="KW-1133">Transmembrane helix</keyword>
<dbReference type="PANTHER" id="PTHR39198:SF1">
    <property type="entry name" value="ALPHA-GALACTOSIDASE NEW3 DOMAIN-CONTAINING PROTEIN"/>
    <property type="match status" value="1"/>
</dbReference>
<dbReference type="Proteomes" id="UP000318102">
    <property type="component" value="Unassembled WGS sequence"/>
</dbReference>
<reference evidence="3 4" key="1">
    <citation type="submission" date="2019-07" db="EMBL/GenBank/DDBJ databases">
        <authorList>
            <person name="Kim J."/>
        </authorList>
    </citation>
    <scope>NUCLEOTIDE SEQUENCE [LARGE SCALE GENOMIC DNA]</scope>
    <source>
        <strain evidence="3 4">N4</strain>
    </source>
</reference>
<accession>A0A559IW75</accession>
<dbReference type="InterPro" id="IPR018905">
    <property type="entry name" value="A-galactase_NEW3"/>
</dbReference>
<proteinExistence type="predicted"/>
<protein>
    <recommendedName>
        <fullName evidence="2">Alpha-galactosidase NEW3 domain-containing protein</fullName>
    </recommendedName>
</protein>
<evidence type="ECO:0000313" key="3">
    <source>
        <dbReference type="EMBL" id="TVX91874.1"/>
    </source>
</evidence>